<feature type="domain" description="Aminotransferase class V" evidence="16">
    <location>
        <begin position="145"/>
        <end position="315"/>
    </location>
</feature>
<keyword evidence="6" id="KW-0963">Cytoplasm</keyword>
<comment type="similarity">
    <text evidence="4">Belongs to the class-V pyridoxal-phosphate-dependent aminotransferase family. SerC subfamily.</text>
</comment>
<comment type="cofactor">
    <cofactor evidence="1">
        <name>pyridoxal 5'-phosphate</name>
        <dbReference type="ChEBI" id="CHEBI:597326"/>
    </cofactor>
</comment>
<comment type="pathway">
    <text evidence="3">Amino-acid biosynthesis; L-serine biosynthesis; L-serine from 3-phospho-D-glycerate: step 2/3.</text>
</comment>
<dbReference type="InterPro" id="IPR000192">
    <property type="entry name" value="Aminotrans_V_dom"/>
</dbReference>
<accession>A0ABU3PS30</accession>
<dbReference type="Proteomes" id="UP001268542">
    <property type="component" value="Unassembled WGS sequence"/>
</dbReference>
<evidence type="ECO:0000256" key="7">
    <source>
        <dbReference type="ARBA" id="ARBA00022576"/>
    </source>
</evidence>
<dbReference type="InterPro" id="IPR006272">
    <property type="entry name" value="Pser_aminoTfrase_mycobac"/>
</dbReference>
<gene>
    <name evidence="17" type="primary">serC</name>
    <name evidence="17" type="ORF">RDV89_02930</name>
</gene>
<evidence type="ECO:0000256" key="8">
    <source>
        <dbReference type="ARBA" id="ARBA00022605"/>
    </source>
</evidence>
<sequence>MTRDLVIPAELLPADGRFGAGPSKVPAEALAALAASGPRLLGTSHRQEPVKALVGGVQEKLAQLYALPEGYRVVLGLGGASAFWDVATFSLVRERSAHGVFGEFGGKFAAASAAAPWLAEPFVGRGEPGTVAWPDHDERYDPDLVDVFAYPHNETSTGVMVPQVLRGPEHALTVVDGTSAAGGLWVDPADVDVYYFSPQKGLASDGGLWFALMSPAALARVEEIAASGRFIPAFLDLSVAVENSAKRQTLNTPAIATLFLVDAQLDRMLAQGGLAGMVSRTNRNAAAIYDWAEEREWATPFVANPALRSAVVATVDLATEGDLAVDAGRVSAVLRANGVVDVDPYRKLGRNQLRVACFPAVETDDLRALTRSVDWVVEQLRSGA</sequence>
<dbReference type="Pfam" id="PF00266">
    <property type="entry name" value="Aminotran_5"/>
    <property type="match status" value="1"/>
</dbReference>
<keyword evidence="18" id="KW-1185">Reference proteome</keyword>
<evidence type="ECO:0000256" key="1">
    <source>
        <dbReference type="ARBA" id="ARBA00001933"/>
    </source>
</evidence>
<evidence type="ECO:0000256" key="13">
    <source>
        <dbReference type="ARBA" id="ARBA00031421"/>
    </source>
</evidence>
<evidence type="ECO:0000256" key="12">
    <source>
        <dbReference type="ARBA" id="ARBA00023299"/>
    </source>
</evidence>
<evidence type="ECO:0000259" key="16">
    <source>
        <dbReference type="Pfam" id="PF00266"/>
    </source>
</evidence>
<comment type="caution">
    <text evidence="17">The sequence shown here is derived from an EMBL/GenBank/DDBJ whole genome shotgun (WGS) entry which is preliminary data.</text>
</comment>
<dbReference type="InterPro" id="IPR022278">
    <property type="entry name" value="Pser_aminoTfrase"/>
</dbReference>
<dbReference type="InterPro" id="IPR015424">
    <property type="entry name" value="PyrdxlP-dep_Trfase"/>
</dbReference>
<dbReference type="GO" id="GO:0004648">
    <property type="term" value="F:O-phospho-L-serine:2-oxoglutarate aminotransferase activity"/>
    <property type="evidence" value="ECO:0007669"/>
    <property type="project" value="UniProtKB-EC"/>
</dbReference>
<dbReference type="EC" id="2.6.1.52" evidence="5"/>
<keyword evidence="10" id="KW-0663">Pyridoxal phosphate</keyword>
<evidence type="ECO:0000256" key="5">
    <source>
        <dbReference type="ARBA" id="ARBA00013030"/>
    </source>
</evidence>
<evidence type="ECO:0000256" key="10">
    <source>
        <dbReference type="ARBA" id="ARBA00022898"/>
    </source>
</evidence>
<protein>
    <recommendedName>
        <fullName evidence="5">phosphoserine transaminase</fullName>
        <ecNumber evidence="5">2.6.1.52</ecNumber>
    </recommendedName>
    <alternativeName>
        <fullName evidence="13">Phosphohydroxythreonine aminotransferase</fullName>
    </alternativeName>
</protein>
<dbReference type="InterPro" id="IPR015422">
    <property type="entry name" value="PyrdxlP-dep_Trfase_small"/>
</dbReference>
<dbReference type="Gene3D" id="3.90.1150.10">
    <property type="entry name" value="Aspartate Aminotransferase, domain 1"/>
    <property type="match status" value="1"/>
</dbReference>
<evidence type="ECO:0000256" key="6">
    <source>
        <dbReference type="ARBA" id="ARBA00022490"/>
    </source>
</evidence>
<evidence type="ECO:0000256" key="14">
    <source>
        <dbReference type="ARBA" id="ARBA00047630"/>
    </source>
</evidence>
<dbReference type="InterPro" id="IPR015421">
    <property type="entry name" value="PyrdxlP-dep_Trfase_major"/>
</dbReference>
<evidence type="ECO:0000313" key="18">
    <source>
        <dbReference type="Proteomes" id="UP001268542"/>
    </source>
</evidence>
<comment type="catalytic activity">
    <reaction evidence="15">
        <text>O-phospho-L-serine + 2-oxoglutarate = 3-phosphooxypyruvate + L-glutamate</text>
        <dbReference type="Rhea" id="RHEA:14329"/>
        <dbReference type="ChEBI" id="CHEBI:16810"/>
        <dbReference type="ChEBI" id="CHEBI:18110"/>
        <dbReference type="ChEBI" id="CHEBI:29985"/>
        <dbReference type="ChEBI" id="CHEBI:57524"/>
        <dbReference type="EC" id="2.6.1.52"/>
    </reaction>
</comment>
<proteinExistence type="inferred from homology"/>
<keyword evidence="12" id="KW-0718">Serine biosynthesis</keyword>
<dbReference type="PANTHER" id="PTHR21152">
    <property type="entry name" value="AMINOTRANSFERASE CLASS V"/>
    <property type="match status" value="1"/>
</dbReference>
<dbReference type="RefSeq" id="WP_315731158.1">
    <property type="nucleotide sequence ID" value="NZ_JAVYII010000001.1"/>
</dbReference>
<evidence type="ECO:0000256" key="2">
    <source>
        <dbReference type="ARBA" id="ARBA00003483"/>
    </source>
</evidence>
<keyword evidence="8" id="KW-0028">Amino-acid biosynthesis</keyword>
<evidence type="ECO:0000256" key="9">
    <source>
        <dbReference type="ARBA" id="ARBA00022679"/>
    </source>
</evidence>
<dbReference type="Gene3D" id="3.40.640.10">
    <property type="entry name" value="Type I PLP-dependent aspartate aminotransferase-like (Major domain)"/>
    <property type="match status" value="1"/>
</dbReference>
<evidence type="ECO:0000256" key="3">
    <source>
        <dbReference type="ARBA" id="ARBA00005099"/>
    </source>
</evidence>
<comment type="catalytic activity">
    <reaction evidence="14">
        <text>4-(phosphooxy)-L-threonine + 2-oxoglutarate = (R)-3-hydroxy-2-oxo-4-phosphooxybutanoate + L-glutamate</text>
        <dbReference type="Rhea" id="RHEA:16573"/>
        <dbReference type="ChEBI" id="CHEBI:16810"/>
        <dbReference type="ChEBI" id="CHEBI:29985"/>
        <dbReference type="ChEBI" id="CHEBI:58452"/>
        <dbReference type="ChEBI" id="CHEBI:58538"/>
        <dbReference type="EC" id="2.6.1.52"/>
    </reaction>
</comment>
<keyword evidence="11" id="KW-0664">Pyridoxine biosynthesis</keyword>
<keyword evidence="9 17" id="KW-0808">Transferase</keyword>
<dbReference type="PANTHER" id="PTHR21152:SF40">
    <property type="entry name" value="ALANINE--GLYOXYLATE AMINOTRANSFERASE"/>
    <property type="match status" value="1"/>
</dbReference>
<evidence type="ECO:0000313" key="17">
    <source>
        <dbReference type="EMBL" id="MDT9592004.1"/>
    </source>
</evidence>
<dbReference type="PIRSF" id="PIRSF000525">
    <property type="entry name" value="SerC"/>
    <property type="match status" value="1"/>
</dbReference>
<reference evidence="17 18" key="1">
    <citation type="submission" date="2023-08" db="EMBL/GenBank/DDBJ databases">
        <title>Nocardioides seae sp. nov., a bacterium isolated from a soil.</title>
        <authorList>
            <person name="Wang X."/>
        </authorList>
    </citation>
    <scope>NUCLEOTIDE SEQUENCE [LARGE SCALE GENOMIC DNA]</scope>
    <source>
        <strain evidence="17 18">YZH12</strain>
    </source>
</reference>
<dbReference type="EMBL" id="JAVYII010000001">
    <property type="protein sequence ID" value="MDT9592004.1"/>
    <property type="molecule type" value="Genomic_DNA"/>
</dbReference>
<dbReference type="NCBIfam" id="TIGR01366">
    <property type="entry name" value="serC_3"/>
    <property type="match status" value="1"/>
</dbReference>
<evidence type="ECO:0000256" key="4">
    <source>
        <dbReference type="ARBA" id="ARBA00006904"/>
    </source>
</evidence>
<evidence type="ECO:0000256" key="11">
    <source>
        <dbReference type="ARBA" id="ARBA00023096"/>
    </source>
</evidence>
<keyword evidence="7 17" id="KW-0032">Aminotransferase</keyword>
<organism evidence="17 18">
    <name type="scientific">Nocardioides imazamoxiresistens</name>
    <dbReference type="NCBI Taxonomy" id="3231893"/>
    <lineage>
        <taxon>Bacteria</taxon>
        <taxon>Bacillati</taxon>
        <taxon>Actinomycetota</taxon>
        <taxon>Actinomycetes</taxon>
        <taxon>Propionibacteriales</taxon>
        <taxon>Nocardioidaceae</taxon>
        <taxon>Nocardioides</taxon>
    </lineage>
</organism>
<name>A0ABU3PS30_9ACTN</name>
<comment type="function">
    <text evidence="2">Catalyzes the reversible conversion of 3-phosphohydroxypyruvate to phosphoserine and of 3-hydroxy-2-oxo-4-phosphonooxybutanoate to phosphohydroxythreonine.</text>
</comment>
<dbReference type="SUPFAM" id="SSF53383">
    <property type="entry name" value="PLP-dependent transferases"/>
    <property type="match status" value="1"/>
</dbReference>
<evidence type="ECO:0000256" key="15">
    <source>
        <dbReference type="ARBA" id="ARBA00049007"/>
    </source>
</evidence>